<evidence type="ECO:0000313" key="14">
    <source>
        <dbReference type="Proteomes" id="UP000237640"/>
    </source>
</evidence>
<dbReference type="GO" id="GO:0000287">
    <property type="term" value="F:magnesium ion binding"/>
    <property type="evidence" value="ECO:0007669"/>
    <property type="project" value="InterPro"/>
</dbReference>
<dbReference type="SUPFAM" id="SSF51621">
    <property type="entry name" value="Phosphoenolpyruvate/pyruvate domain"/>
    <property type="match status" value="1"/>
</dbReference>
<keyword evidence="11 13" id="KW-0670">Pyruvate</keyword>
<dbReference type="UniPathway" id="UPA00109">
    <property type="reaction ID" value="UER00188"/>
</dbReference>
<dbReference type="NCBIfam" id="NF011314">
    <property type="entry name" value="PRK14725.1"/>
    <property type="match status" value="1"/>
</dbReference>
<dbReference type="InterPro" id="IPR011037">
    <property type="entry name" value="Pyrv_Knase-like_insert_dom_sf"/>
</dbReference>
<keyword evidence="4" id="KW-0808">Transferase</keyword>
<evidence type="ECO:0000256" key="5">
    <source>
        <dbReference type="ARBA" id="ARBA00022723"/>
    </source>
</evidence>
<keyword evidence="14" id="KW-1185">Reference proteome</keyword>
<dbReference type="GO" id="GO:0030955">
    <property type="term" value="F:potassium ion binding"/>
    <property type="evidence" value="ECO:0007669"/>
    <property type="project" value="InterPro"/>
</dbReference>
<evidence type="ECO:0000256" key="6">
    <source>
        <dbReference type="ARBA" id="ARBA00022741"/>
    </source>
</evidence>
<dbReference type="EC" id="2.7.1.40" evidence="3"/>
<evidence type="ECO:0000256" key="3">
    <source>
        <dbReference type="ARBA" id="ARBA00012142"/>
    </source>
</evidence>
<evidence type="ECO:0000256" key="10">
    <source>
        <dbReference type="ARBA" id="ARBA00023152"/>
    </source>
</evidence>
<dbReference type="PANTHER" id="PTHR11817">
    <property type="entry name" value="PYRUVATE KINASE"/>
    <property type="match status" value="1"/>
</dbReference>
<gene>
    <name evidence="13" type="ORF">CLV81_0401</name>
</gene>
<evidence type="ECO:0000313" key="13">
    <source>
        <dbReference type="EMBL" id="PRX56404.1"/>
    </source>
</evidence>
<name>A0A2T0MFR2_9FLAO</name>
<evidence type="ECO:0000256" key="4">
    <source>
        <dbReference type="ARBA" id="ARBA00022679"/>
    </source>
</evidence>
<dbReference type="GO" id="GO:0005524">
    <property type="term" value="F:ATP binding"/>
    <property type="evidence" value="ECO:0007669"/>
    <property type="project" value="UniProtKB-KW"/>
</dbReference>
<evidence type="ECO:0000256" key="9">
    <source>
        <dbReference type="ARBA" id="ARBA00022842"/>
    </source>
</evidence>
<dbReference type="Pfam" id="PF00224">
    <property type="entry name" value="PK"/>
    <property type="match status" value="2"/>
</dbReference>
<dbReference type="GO" id="GO:0004743">
    <property type="term" value="F:pyruvate kinase activity"/>
    <property type="evidence" value="ECO:0007669"/>
    <property type="project" value="UniProtKB-EC"/>
</dbReference>
<keyword evidence="8" id="KW-0067">ATP-binding</keyword>
<feature type="domain" description="Pyruvate kinase barrel" evidence="12">
    <location>
        <begin position="129"/>
        <end position="307"/>
    </location>
</feature>
<dbReference type="EMBL" id="PVYX01000001">
    <property type="protein sequence ID" value="PRX56404.1"/>
    <property type="molecule type" value="Genomic_DNA"/>
</dbReference>
<comment type="caution">
    <text evidence="13">The sequence shown here is derived from an EMBL/GenBank/DDBJ whole genome shotgun (WGS) entry which is preliminary data.</text>
</comment>
<dbReference type="InterPro" id="IPR040442">
    <property type="entry name" value="Pyrv_kinase-like_dom_sf"/>
</dbReference>
<keyword evidence="5" id="KW-0479">Metal-binding</keyword>
<organism evidence="13 14">
    <name type="scientific">Flagellimonas meridianipacifica</name>
    <dbReference type="NCBI Taxonomy" id="1080225"/>
    <lineage>
        <taxon>Bacteria</taxon>
        <taxon>Pseudomonadati</taxon>
        <taxon>Bacteroidota</taxon>
        <taxon>Flavobacteriia</taxon>
        <taxon>Flavobacteriales</taxon>
        <taxon>Flavobacteriaceae</taxon>
        <taxon>Flagellimonas</taxon>
    </lineage>
</organism>
<dbReference type="Proteomes" id="UP000237640">
    <property type="component" value="Unassembled WGS sequence"/>
</dbReference>
<reference evidence="13 14" key="1">
    <citation type="submission" date="2018-03" db="EMBL/GenBank/DDBJ databases">
        <title>Genomic Encyclopedia of Archaeal and Bacterial Type Strains, Phase II (KMG-II): from individual species to whole genera.</title>
        <authorList>
            <person name="Goeker M."/>
        </authorList>
    </citation>
    <scope>NUCLEOTIDE SEQUENCE [LARGE SCALE GENOMIC DNA]</scope>
    <source>
        <strain evidence="13 14">DSM 25027</strain>
    </source>
</reference>
<dbReference type="Gene3D" id="3.20.20.60">
    <property type="entry name" value="Phosphoenolpyruvate-binding domains"/>
    <property type="match status" value="2"/>
</dbReference>
<comment type="similarity">
    <text evidence="2">Belongs to the pyruvate kinase family.</text>
</comment>
<dbReference type="RefSeq" id="WP_158259059.1">
    <property type="nucleotide sequence ID" value="NZ_PVYX01000001.1"/>
</dbReference>
<keyword evidence="7 13" id="KW-0418">Kinase</keyword>
<accession>A0A2T0MFR2</accession>
<evidence type="ECO:0000256" key="11">
    <source>
        <dbReference type="ARBA" id="ARBA00023317"/>
    </source>
</evidence>
<dbReference type="OrthoDB" id="9812123at2"/>
<dbReference type="InterPro" id="IPR015813">
    <property type="entry name" value="Pyrv/PenolPyrv_kinase-like_dom"/>
</dbReference>
<evidence type="ECO:0000256" key="8">
    <source>
        <dbReference type="ARBA" id="ARBA00022840"/>
    </source>
</evidence>
<evidence type="ECO:0000256" key="1">
    <source>
        <dbReference type="ARBA" id="ARBA00004997"/>
    </source>
</evidence>
<feature type="domain" description="Pyruvate kinase barrel" evidence="12">
    <location>
        <begin position="350"/>
        <end position="568"/>
    </location>
</feature>
<sequence length="604" mass="66856">MAPDQLTSIKDQIGNLIKIVHDQEQDNTELLAEVCFPYLGSAKNLLHYGTVRNYDLREIQTKLKELGLSRLANAEGNILESLINTHNLLKFLTNENGEFVQNGELEIGKGKRKLEEHAEALFSNGGKNRRVRIMVTMPTEASTDYEMVLEMVKNGMDCARINCAHDSPEVWKKIVENLRKASEACNANVKIAMDLAGPKIRTGALGEGPKVKKFRPKRNDEGVVESPAAIVLVPEDKQSRGPDEIPVPSQWIELVQLGDKFVVQDARGKTRKLVVTQVAENTVLLQCRKTIYLKTGMQLVSKRVSLPNAVLGEISPKEKAIEVHVGDTLIVKGHDSIGSLPKFDEKGNLVNPGSIACQPPSLVEKVKEGAPILFDDGKVEGVIERVHDDSFEVRIVKARQGGTQLKAEKGINFPTLDLGFSGLTAKDKEDLKFIARYVDIVSFSFVNTESDVEELLEALNDLEVLDKIGVILKIETRFAYKNLMKILLKAMKTKPIGVMIARGDLALEVGWENMGKVQEEILSICSAAHVPVVWATQVLEGLAKKGLPSRSEITDVTSSLRAECVMLNKGLYINEAISLLDKTLESMEELHSKKEGLWPKMDNL</sequence>
<protein>
    <recommendedName>
        <fullName evidence="3">pyruvate kinase</fullName>
        <ecNumber evidence="3">2.7.1.40</ecNumber>
    </recommendedName>
</protein>
<comment type="pathway">
    <text evidence="1">Carbohydrate degradation; glycolysis; pyruvate from D-glyceraldehyde 3-phosphate: step 5/5.</text>
</comment>
<evidence type="ECO:0000259" key="12">
    <source>
        <dbReference type="Pfam" id="PF00224"/>
    </source>
</evidence>
<evidence type="ECO:0000256" key="2">
    <source>
        <dbReference type="ARBA" id="ARBA00008663"/>
    </source>
</evidence>
<dbReference type="AlphaFoldDB" id="A0A2T0MFR2"/>
<dbReference type="InterPro" id="IPR015793">
    <property type="entry name" value="Pyrv_Knase_brl"/>
</dbReference>
<dbReference type="InterPro" id="IPR001697">
    <property type="entry name" value="Pyr_Knase"/>
</dbReference>
<keyword evidence="10" id="KW-0324">Glycolysis</keyword>
<proteinExistence type="inferred from homology"/>
<evidence type="ECO:0000256" key="7">
    <source>
        <dbReference type="ARBA" id="ARBA00022777"/>
    </source>
</evidence>
<keyword evidence="6" id="KW-0547">Nucleotide-binding</keyword>
<keyword evidence="9" id="KW-0460">Magnesium</keyword>
<dbReference type="GO" id="GO:0016301">
    <property type="term" value="F:kinase activity"/>
    <property type="evidence" value="ECO:0007669"/>
    <property type="project" value="UniProtKB-KW"/>
</dbReference>
<dbReference type="SUPFAM" id="SSF50800">
    <property type="entry name" value="PK beta-barrel domain-like"/>
    <property type="match status" value="1"/>
</dbReference>